<feature type="region of interest" description="Disordered" evidence="1">
    <location>
        <begin position="53"/>
        <end position="76"/>
    </location>
</feature>
<dbReference type="EMBL" id="JAIWYP010000002">
    <property type="protein sequence ID" value="KAH3870724.1"/>
    <property type="molecule type" value="Genomic_DNA"/>
</dbReference>
<feature type="region of interest" description="Disordered" evidence="1">
    <location>
        <begin position="1"/>
        <end position="29"/>
    </location>
</feature>
<feature type="compositionally biased region" description="Low complexity" evidence="1">
    <location>
        <begin position="7"/>
        <end position="26"/>
    </location>
</feature>
<protein>
    <submittedName>
        <fullName evidence="2">Uncharacterized protein</fullName>
    </submittedName>
</protein>
<proteinExistence type="predicted"/>
<accession>A0A9D4M6J9</accession>
<comment type="caution">
    <text evidence="2">The sequence shown here is derived from an EMBL/GenBank/DDBJ whole genome shotgun (WGS) entry which is preliminary data.</text>
</comment>
<sequence>MNRESPGRTGMNRRGTGNNWDGTWNNRHSPCLYRHQTPAELWQRPGIATVYKKTGALPERNRHSSGLRRGIKRRPR</sequence>
<gene>
    <name evidence="2" type="ORF">DPMN_033916</name>
</gene>
<organism evidence="2 3">
    <name type="scientific">Dreissena polymorpha</name>
    <name type="common">Zebra mussel</name>
    <name type="synonym">Mytilus polymorpha</name>
    <dbReference type="NCBI Taxonomy" id="45954"/>
    <lineage>
        <taxon>Eukaryota</taxon>
        <taxon>Metazoa</taxon>
        <taxon>Spiralia</taxon>
        <taxon>Lophotrochozoa</taxon>
        <taxon>Mollusca</taxon>
        <taxon>Bivalvia</taxon>
        <taxon>Autobranchia</taxon>
        <taxon>Heteroconchia</taxon>
        <taxon>Euheterodonta</taxon>
        <taxon>Imparidentia</taxon>
        <taxon>Neoheterodontei</taxon>
        <taxon>Myida</taxon>
        <taxon>Dreissenoidea</taxon>
        <taxon>Dreissenidae</taxon>
        <taxon>Dreissena</taxon>
    </lineage>
</organism>
<reference evidence="2" key="1">
    <citation type="journal article" date="2019" name="bioRxiv">
        <title>The Genome of the Zebra Mussel, Dreissena polymorpha: A Resource for Invasive Species Research.</title>
        <authorList>
            <person name="McCartney M.A."/>
            <person name="Auch B."/>
            <person name="Kono T."/>
            <person name="Mallez S."/>
            <person name="Zhang Y."/>
            <person name="Obille A."/>
            <person name="Becker A."/>
            <person name="Abrahante J.E."/>
            <person name="Garbe J."/>
            <person name="Badalamenti J.P."/>
            <person name="Herman A."/>
            <person name="Mangelson H."/>
            <person name="Liachko I."/>
            <person name="Sullivan S."/>
            <person name="Sone E.D."/>
            <person name="Koren S."/>
            <person name="Silverstein K.A.T."/>
            <person name="Beckman K.B."/>
            <person name="Gohl D.M."/>
        </authorList>
    </citation>
    <scope>NUCLEOTIDE SEQUENCE</scope>
    <source>
        <strain evidence="2">Duluth1</strain>
        <tissue evidence="2">Whole animal</tissue>
    </source>
</reference>
<dbReference type="Proteomes" id="UP000828390">
    <property type="component" value="Unassembled WGS sequence"/>
</dbReference>
<evidence type="ECO:0000256" key="1">
    <source>
        <dbReference type="SAM" id="MobiDB-lite"/>
    </source>
</evidence>
<keyword evidence="3" id="KW-1185">Reference proteome</keyword>
<name>A0A9D4M6J9_DREPO</name>
<evidence type="ECO:0000313" key="3">
    <source>
        <dbReference type="Proteomes" id="UP000828390"/>
    </source>
</evidence>
<dbReference type="AlphaFoldDB" id="A0A9D4M6J9"/>
<feature type="compositionally biased region" description="Basic residues" evidence="1">
    <location>
        <begin position="63"/>
        <end position="76"/>
    </location>
</feature>
<evidence type="ECO:0000313" key="2">
    <source>
        <dbReference type="EMBL" id="KAH3870724.1"/>
    </source>
</evidence>
<reference evidence="2" key="2">
    <citation type="submission" date="2020-11" db="EMBL/GenBank/DDBJ databases">
        <authorList>
            <person name="McCartney M.A."/>
            <person name="Auch B."/>
            <person name="Kono T."/>
            <person name="Mallez S."/>
            <person name="Becker A."/>
            <person name="Gohl D.M."/>
            <person name="Silverstein K.A.T."/>
            <person name="Koren S."/>
            <person name="Bechman K.B."/>
            <person name="Herman A."/>
            <person name="Abrahante J.E."/>
            <person name="Garbe J."/>
        </authorList>
    </citation>
    <scope>NUCLEOTIDE SEQUENCE</scope>
    <source>
        <strain evidence="2">Duluth1</strain>
        <tissue evidence="2">Whole animal</tissue>
    </source>
</reference>